<name>A0ABT6X5V1_9BURK</name>
<organism evidence="2 3">
    <name type="scientific">Limnohabitans lacus</name>
    <dbReference type="NCBI Taxonomy" id="3045173"/>
    <lineage>
        <taxon>Bacteria</taxon>
        <taxon>Pseudomonadati</taxon>
        <taxon>Pseudomonadota</taxon>
        <taxon>Betaproteobacteria</taxon>
        <taxon>Burkholderiales</taxon>
        <taxon>Comamonadaceae</taxon>
        <taxon>Limnohabitans</taxon>
    </lineage>
</organism>
<dbReference type="Proteomes" id="UP001431902">
    <property type="component" value="Unassembled WGS sequence"/>
</dbReference>
<keyword evidence="1" id="KW-0732">Signal</keyword>
<dbReference type="RefSeq" id="WP_283223899.1">
    <property type="nucleotide sequence ID" value="NZ_JASGBH010000004.1"/>
</dbReference>
<accession>A0ABT6X5V1</accession>
<gene>
    <name evidence="2" type="ORF">QLQ16_06580</name>
</gene>
<evidence type="ECO:0000313" key="2">
    <source>
        <dbReference type="EMBL" id="MDI9233497.1"/>
    </source>
</evidence>
<proteinExistence type="predicted"/>
<comment type="caution">
    <text evidence="2">The sequence shown here is derived from an EMBL/GenBank/DDBJ whole genome shotgun (WGS) entry which is preliminary data.</text>
</comment>
<sequence length="180" mass="18637">MSCIYYRALLAACMAAVAGASVAEPAAVKFTTSSTLMAGPTADAGFATCQPLRGDLAEITGSPQKAYGTEVFPLRVVSGRCAGTKGWAGASRIEATIAAPTSLGDALQFNSSDSLFESLTPMTVKAFCQPLRGDTAQILESSRFSGTDVYRITVLSGRCKGAIGWVGAARLERAAAVRTQ</sequence>
<evidence type="ECO:0000313" key="3">
    <source>
        <dbReference type="Proteomes" id="UP001431902"/>
    </source>
</evidence>
<evidence type="ECO:0000256" key="1">
    <source>
        <dbReference type="SAM" id="SignalP"/>
    </source>
</evidence>
<dbReference type="EMBL" id="JASGBH010000004">
    <property type="protein sequence ID" value="MDI9233497.1"/>
    <property type="molecule type" value="Genomic_DNA"/>
</dbReference>
<reference evidence="2" key="1">
    <citation type="submission" date="2023-05" db="EMBL/GenBank/DDBJ databases">
        <title>Limnohabitans sp. strain HM2-2 Genome sequencing and assembly.</title>
        <authorList>
            <person name="Jung Y."/>
        </authorList>
    </citation>
    <scope>NUCLEOTIDE SEQUENCE</scope>
    <source>
        <strain evidence="2">HM2-2</strain>
    </source>
</reference>
<feature type="chain" id="PRO_5046155423" evidence="1">
    <location>
        <begin position="24"/>
        <end position="180"/>
    </location>
</feature>
<keyword evidence="3" id="KW-1185">Reference proteome</keyword>
<protein>
    <submittedName>
        <fullName evidence="2">Uncharacterized protein</fullName>
    </submittedName>
</protein>
<feature type="signal peptide" evidence="1">
    <location>
        <begin position="1"/>
        <end position="23"/>
    </location>
</feature>